<protein>
    <submittedName>
        <fullName evidence="13">Cytochrome c oxidase assembly protein</fullName>
    </submittedName>
</protein>
<dbReference type="Proteomes" id="UP000600171">
    <property type="component" value="Unassembled WGS sequence"/>
</dbReference>
<dbReference type="GO" id="GO:0070069">
    <property type="term" value="C:cytochrome complex"/>
    <property type="evidence" value="ECO:0007669"/>
    <property type="project" value="TreeGrafter"/>
</dbReference>
<evidence type="ECO:0000313" key="14">
    <source>
        <dbReference type="Proteomes" id="UP000600171"/>
    </source>
</evidence>
<dbReference type="GO" id="GO:0016682">
    <property type="term" value="F:oxidoreductase activity, acting on diphenols and related substances as donors, oxygen as acceptor"/>
    <property type="evidence" value="ECO:0007669"/>
    <property type="project" value="TreeGrafter"/>
</dbReference>
<comment type="similarity">
    <text evidence="2">Belongs to the cytochrome ubiquinol oxidase subunit 2 family.</text>
</comment>
<feature type="transmembrane region" description="Helical" evidence="12">
    <location>
        <begin position="202"/>
        <end position="225"/>
    </location>
</feature>
<evidence type="ECO:0000256" key="2">
    <source>
        <dbReference type="ARBA" id="ARBA00007543"/>
    </source>
</evidence>
<evidence type="ECO:0000256" key="9">
    <source>
        <dbReference type="ARBA" id="ARBA00022989"/>
    </source>
</evidence>
<dbReference type="GO" id="GO:0005886">
    <property type="term" value="C:plasma membrane"/>
    <property type="evidence" value="ECO:0007669"/>
    <property type="project" value="UniProtKB-SubCell"/>
</dbReference>
<evidence type="ECO:0000256" key="4">
    <source>
        <dbReference type="ARBA" id="ARBA00022475"/>
    </source>
</evidence>
<keyword evidence="6 12" id="KW-0812">Transmembrane</keyword>
<feature type="transmembrane region" description="Helical" evidence="12">
    <location>
        <begin position="82"/>
        <end position="106"/>
    </location>
</feature>
<evidence type="ECO:0000313" key="13">
    <source>
        <dbReference type="EMBL" id="GGH56681.1"/>
    </source>
</evidence>
<dbReference type="GO" id="GO:0009055">
    <property type="term" value="F:electron transfer activity"/>
    <property type="evidence" value="ECO:0007669"/>
    <property type="project" value="TreeGrafter"/>
</dbReference>
<keyword evidence="8" id="KW-0249">Electron transport</keyword>
<sequence>MTAFFEQPTLPTVWFIFIAIFWIGYLILDGFDLGVGMMMSKIFAKNEKERRLLLNTIGPVWDGNEVWLVTAGAATFAAFPHWYASLLSALYIPLVLLLVALILRVVAIDYRGKKASETWVTWWNRGIVVSSAAIAFFIGALLALTTTGLPVNESGNVVSAFAWLASPFTYIGGVGMVLFSLVQGMAFVALKTDGEVRHRARARLAALLPVAVLPLLAWALYLQFVGKSAGALSWALLVLALLAVVFAWVSVRADREGRAFVGTSLFMGAGALAIFSALFPNVFTSTLDPDFSLTVANAASSDYTLTIMTWLGVFALPLIILYQSWSYYQFRQRIRVEHIPAVHEIKELPRGR</sequence>
<evidence type="ECO:0000256" key="10">
    <source>
        <dbReference type="ARBA" id="ARBA00023004"/>
    </source>
</evidence>
<dbReference type="PANTHER" id="PTHR43141:SF5">
    <property type="entry name" value="CYTOCHROME BD-I UBIQUINOL OXIDASE SUBUNIT 2"/>
    <property type="match status" value="1"/>
</dbReference>
<evidence type="ECO:0000256" key="12">
    <source>
        <dbReference type="SAM" id="Phobius"/>
    </source>
</evidence>
<dbReference type="GO" id="GO:0019646">
    <property type="term" value="P:aerobic electron transport chain"/>
    <property type="evidence" value="ECO:0007669"/>
    <property type="project" value="TreeGrafter"/>
</dbReference>
<dbReference type="InterPro" id="IPR003317">
    <property type="entry name" value="Cyt-d_oxidase_su2"/>
</dbReference>
<reference evidence="13 14" key="1">
    <citation type="journal article" date="2014" name="Int. J. Syst. Evol. Microbiol.">
        <title>Complete genome sequence of Corynebacterium casei LMG S-19264T (=DSM 44701T), isolated from a smear-ripened cheese.</title>
        <authorList>
            <consortium name="US DOE Joint Genome Institute (JGI-PGF)"/>
            <person name="Walter F."/>
            <person name="Albersmeier A."/>
            <person name="Kalinowski J."/>
            <person name="Ruckert C."/>
        </authorList>
    </citation>
    <scope>NUCLEOTIDE SEQUENCE [LARGE SCALE GENOMIC DNA]</scope>
    <source>
        <strain evidence="13 14">CCM 8669</strain>
    </source>
</reference>
<evidence type="ECO:0000256" key="5">
    <source>
        <dbReference type="ARBA" id="ARBA00022617"/>
    </source>
</evidence>
<feature type="transmembrane region" description="Helical" evidence="12">
    <location>
        <begin position="231"/>
        <end position="251"/>
    </location>
</feature>
<dbReference type="AlphaFoldDB" id="A0A917IL01"/>
<feature type="transmembrane region" description="Helical" evidence="12">
    <location>
        <begin position="127"/>
        <end position="148"/>
    </location>
</feature>
<evidence type="ECO:0000256" key="7">
    <source>
        <dbReference type="ARBA" id="ARBA00022723"/>
    </source>
</evidence>
<keyword evidence="5" id="KW-0349">Heme</keyword>
<dbReference type="PIRSF" id="PIRSF000267">
    <property type="entry name" value="Cyt_oxidse_sub2"/>
    <property type="match status" value="1"/>
</dbReference>
<evidence type="ECO:0000256" key="6">
    <source>
        <dbReference type="ARBA" id="ARBA00022692"/>
    </source>
</evidence>
<dbReference type="Pfam" id="PF02322">
    <property type="entry name" value="Cyt_bd_oxida_II"/>
    <property type="match status" value="1"/>
</dbReference>
<evidence type="ECO:0000256" key="3">
    <source>
        <dbReference type="ARBA" id="ARBA00022448"/>
    </source>
</evidence>
<accession>A0A917IL01</accession>
<keyword evidence="9 12" id="KW-1133">Transmembrane helix</keyword>
<dbReference type="PANTHER" id="PTHR43141">
    <property type="entry name" value="CYTOCHROME BD2 SUBUNIT II"/>
    <property type="match status" value="1"/>
</dbReference>
<evidence type="ECO:0000256" key="8">
    <source>
        <dbReference type="ARBA" id="ARBA00022982"/>
    </source>
</evidence>
<comment type="caution">
    <text evidence="13">The sequence shown here is derived from an EMBL/GenBank/DDBJ whole genome shotgun (WGS) entry which is preliminary data.</text>
</comment>
<feature type="transmembrane region" description="Helical" evidence="12">
    <location>
        <begin position="303"/>
        <end position="325"/>
    </location>
</feature>
<keyword evidence="7" id="KW-0479">Metal-binding</keyword>
<feature type="transmembrane region" description="Helical" evidence="12">
    <location>
        <begin position="12"/>
        <end position="31"/>
    </location>
</feature>
<feature type="transmembrane region" description="Helical" evidence="12">
    <location>
        <begin position="263"/>
        <end position="283"/>
    </location>
</feature>
<keyword evidence="10" id="KW-0408">Iron</keyword>
<feature type="transmembrane region" description="Helical" evidence="12">
    <location>
        <begin position="168"/>
        <end position="190"/>
    </location>
</feature>
<evidence type="ECO:0000256" key="1">
    <source>
        <dbReference type="ARBA" id="ARBA00004651"/>
    </source>
</evidence>
<dbReference type="GO" id="GO:0046872">
    <property type="term" value="F:metal ion binding"/>
    <property type="evidence" value="ECO:0007669"/>
    <property type="project" value="UniProtKB-KW"/>
</dbReference>
<keyword evidence="11 12" id="KW-0472">Membrane</keyword>
<comment type="subcellular location">
    <subcellularLocation>
        <location evidence="1">Cell membrane</location>
        <topology evidence="1">Multi-pass membrane protein</topology>
    </subcellularLocation>
</comment>
<keyword evidence="4" id="KW-1003">Cell membrane</keyword>
<keyword evidence="14" id="KW-1185">Reference proteome</keyword>
<evidence type="ECO:0000256" key="11">
    <source>
        <dbReference type="ARBA" id="ARBA00023136"/>
    </source>
</evidence>
<gene>
    <name evidence="13" type="primary">cydB</name>
    <name evidence="13" type="ORF">GCM10007359_01030</name>
</gene>
<dbReference type="NCBIfam" id="TIGR00203">
    <property type="entry name" value="cydB"/>
    <property type="match status" value="1"/>
</dbReference>
<dbReference type="EMBL" id="BMDC01000001">
    <property type="protein sequence ID" value="GGH56681.1"/>
    <property type="molecule type" value="Genomic_DNA"/>
</dbReference>
<proteinExistence type="inferred from homology"/>
<dbReference type="RefSeq" id="WP_229722985.1">
    <property type="nucleotide sequence ID" value="NZ_BMDC01000001.1"/>
</dbReference>
<keyword evidence="3" id="KW-0813">Transport</keyword>
<organism evidence="13 14">
    <name type="scientific">Rothia aerolata</name>
    <dbReference type="NCBI Taxonomy" id="1812262"/>
    <lineage>
        <taxon>Bacteria</taxon>
        <taxon>Bacillati</taxon>
        <taxon>Actinomycetota</taxon>
        <taxon>Actinomycetes</taxon>
        <taxon>Micrococcales</taxon>
        <taxon>Micrococcaceae</taxon>
        <taxon>Rothia</taxon>
    </lineage>
</organism>
<name>A0A917IL01_9MICC</name>